<protein>
    <recommendedName>
        <fullName evidence="2">DUF8120 domain-containing protein</fullName>
    </recommendedName>
</protein>
<dbReference type="InterPro" id="IPR058433">
    <property type="entry name" value="DUF8120"/>
</dbReference>
<evidence type="ECO:0000313" key="3">
    <source>
        <dbReference type="EMBL" id="XCF18107.1"/>
    </source>
</evidence>
<feature type="domain" description="DUF8120" evidence="2">
    <location>
        <begin position="5"/>
        <end position="58"/>
    </location>
</feature>
<dbReference type="RefSeq" id="WP_353635440.1">
    <property type="nucleotide sequence ID" value="NZ_CP159205.1"/>
</dbReference>
<evidence type="ECO:0000259" key="2">
    <source>
        <dbReference type="Pfam" id="PF26439"/>
    </source>
</evidence>
<dbReference type="Pfam" id="PF26439">
    <property type="entry name" value="DUF8120"/>
    <property type="match status" value="1"/>
</dbReference>
<keyword evidence="3" id="KW-0614">Plasmid</keyword>
<dbReference type="AlphaFoldDB" id="A0AAU8CJ16"/>
<keyword evidence="1" id="KW-1133">Transmembrane helix</keyword>
<accession>A0AAU8CJ16</accession>
<reference evidence="3" key="1">
    <citation type="submission" date="2024-06" db="EMBL/GenBank/DDBJ databases">
        <title>Genome Sequence of an extremely halophilic archaeon isolated from Permian era halite, Salado Formation, Carlsbad, New Mexico: Halobacterium sp. strain NMX12-1.</title>
        <authorList>
            <person name="Sotoa L."/>
            <person name="DasSarma P."/>
            <person name="Anton B.P."/>
            <person name="Vincze T."/>
            <person name="Verma I."/>
            <person name="Eralp B."/>
            <person name="Powers D.W."/>
            <person name="Dozier B.L."/>
            <person name="Roberts R.J."/>
            <person name="DasSarma S."/>
        </authorList>
    </citation>
    <scope>NUCLEOTIDE SEQUENCE</scope>
    <source>
        <strain evidence="3">NMX12-1</strain>
        <plasmid evidence="3">pNMX12-1_211</plasmid>
    </source>
</reference>
<keyword evidence="1" id="KW-0812">Transmembrane</keyword>
<dbReference type="EMBL" id="CP159205">
    <property type="protein sequence ID" value="XCF18107.1"/>
    <property type="molecule type" value="Genomic_DNA"/>
</dbReference>
<evidence type="ECO:0000256" key="1">
    <source>
        <dbReference type="SAM" id="Phobius"/>
    </source>
</evidence>
<feature type="transmembrane region" description="Helical" evidence="1">
    <location>
        <begin position="20"/>
        <end position="53"/>
    </location>
</feature>
<geneLocation type="plasmid" evidence="3">
    <name>pNMX12-1_211</name>
</geneLocation>
<name>A0AAU8CJ16_9EURY</name>
<organism evidence="3">
    <name type="scientific">Halobacterium sp. NMX12-1</name>
    <dbReference type="NCBI Taxonomy" id="3166650"/>
    <lineage>
        <taxon>Archaea</taxon>
        <taxon>Methanobacteriati</taxon>
        <taxon>Methanobacteriota</taxon>
        <taxon>Stenosarchaea group</taxon>
        <taxon>Halobacteria</taxon>
        <taxon>Halobacteriales</taxon>
        <taxon>Halobacteriaceae</taxon>
        <taxon>Halobacterium</taxon>
    </lineage>
</organism>
<gene>
    <name evidence="3" type="ORF">ABSL23_16455</name>
</gene>
<keyword evidence="1" id="KW-0472">Membrane</keyword>
<proteinExistence type="predicted"/>
<dbReference type="KEGG" id="hanx:ABSL23_16455"/>
<dbReference type="GeneID" id="91110775"/>
<sequence>MSSRELPATQYRRLDRVSKLVGLALVAGGLAVGGDTAVGLALAMIGAVIGVLTVFIEQS</sequence>